<comment type="caution">
    <text evidence="5">The sequence shown here is derived from an EMBL/GenBank/DDBJ whole genome shotgun (WGS) entry which is preliminary data.</text>
</comment>
<organism evidence="5 6">
    <name type="scientific">Dietzia maris</name>
    <dbReference type="NCBI Taxonomy" id="37915"/>
    <lineage>
        <taxon>Bacteria</taxon>
        <taxon>Bacillati</taxon>
        <taxon>Actinomycetota</taxon>
        <taxon>Actinomycetes</taxon>
        <taxon>Mycobacteriales</taxon>
        <taxon>Dietziaceae</taxon>
        <taxon>Dietzia</taxon>
    </lineage>
</organism>
<dbReference type="PROSITE" id="PS50977">
    <property type="entry name" value="HTH_TETR_2"/>
    <property type="match status" value="1"/>
</dbReference>
<evidence type="ECO:0000256" key="2">
    <source>
        <dbReference type="PROSITE-ProRule" id="PRU00335"/>
    </source>
</evidence>
<evidence type="ECO:0000256" key="3">
    <source>
        <dbReference type="SAM" id="MobiDB-lite"/>
    </source>
</evidence>
<keyword evidence="1 2" id="KW-0238">DNA-binding</keyword>
<feature type="DNA-binding region" description="H-T-H motif" evidence="2">
    <location>
        <begin position="50"/>
        <end position="69"/>
    </location>
</feature>
<sequence length="218" mass="23796">MSDTPASDPLAMLRSGRSLPDGTSMDDPIREQILDAASAQFESVGIARSTMNDITRRAGLARMTLYRRFANKQELVEATLLREAAWFLADLQREIDAHATVEDKLTEGFAFTVETLRDHDLLNRLLETEPEATVPHFTVQGAPLITAAAHFLAAEISRTVPDSRPYEELLVGAELTVRLVISFVLTPSTAIDLDDPEVSRAFARTHLGPLLGGGLAEG</sequence>
<dbReference type="EMBL" id="JAWLKJ010000002">
    <property type="protein sequence ID" value="MDV6298930.1"/>
    <property type="molecule type" value="Genomic_DNA"/>
</dbReference>
<feature type="region of interest" description="Disordered" evidence="3">
    <location>
        <begin position="1"/>
        <end position="27"/>
    </location>
</feature>
<dbReference type="Gene3D" id="1.10.357.10">
    <property type="entry name" value="Tetracycline Repressor, domain 2"/>
    <property type="match status" value="1"/>
</dbReference>
<evidence type="ECO:0000313" key="5">
    <source>
        <dbReference type="EMBL" id="MDV6298930.1"/>
    </source>
</evidence>
<feature type="domain" description="HTH tetR-type" evidence="4">
    <location>
        <begin position="27"/>
        <end position="87"/>
    </location>
</feature>
<dbReference type="InterPro" id="IPR001647">
    <property type="entry name" value="HTH_TetR"/>
</dbReference>
<dbReference type="InterPro" id="IPR009057">
    <property type="entry name" value="Homeodomain-like_sf"/>
</dbReference>
<dbReference type="GO" id="GO:0000976">
    <property type="term" value="F:transcription cis-regulatory region binding"/>
    <property type="evidence" value="ECO:0007669"/>
    <property type="project" value="TreeGrafter"/>
</dbReference>
<dbReference type="RefSeq" id="WP_120285539.1">
    <property type="nucleotide sequence ID" value="NZ_CANNAK010000007.1"/>
</dbReference>
<evidence type="ECO:0000256" key="1">
    <source>
        <dbReference type="ARBA" id="ARBA00023125"/>
    </source>
</evidence>
<dbReference type="GO" id="GO:0003700">
    <property type="term" value="F:DNA-binding transcription factor activity"/>
    <property type="evidence" value="ECO:0007669"/>
    <property type="project" value="TreeGrafter"/>
</dbReference>
<dbReference type="InterPro" id="IPR050109">
    <property type="entry name" value="HTH-type_TetR-like_transc_reg"/>
</dbReference>
<accession>A0AAE4QVR5</accession>
<dbReference type="GeneID" id="97418968"/>
<dbReference type="Pfam" id="PF00440">
    <property type="entry name" value="TetR_N"/>
    <property type="match status" value="1"/>
</dbReference>
<proteinExistence type="predicted"/>
<gene>
    <name evidence="5" type="ORF">R3P82_07355</name>
</gene>
<dbReference type="PANTHER" id="PTHR30055:SF153">
    <property type="entry name" value="HTH-TYPE TRANSCRIPTIONAL REPRESSOR RV3405C"/>
    <property type="match status" value="1"/>
</dbReference>
<evidence type="ECO:0000259" key="4">
    <source>
        <dbReference type="PROSITE" id="PS50977"/>
    </source>
</evidence>
<dbReference type="PRINTS" id="PR00455">
    <property type="entry name" value="HTHTETR"/>
</dbReference>
<dbReference type="PANTHER" id="PTHR30055">
    <property type="entry name" value="HTH-TYPE TRANSCRIPTIONAL REGULATOR RUTR"/>
    <property type="match status" value="1"/>
</dbReference>
<evidence type="ECO:0000313" key="6">
    <source>
        <dbReference type="Proteomes" id="UP001185873"/>
    </source>
</evidence>
<protein>
    <submittedName>
        <fullName evidence="5">TetR family transcriptional regulator</fullName>
    </submittedName>
</protein>
<dbReference type="InterPro" id="IPR040611">
    <property type="entry name" value="AlkX_C"/>
</dbReference>
<dbReference type="AlphaFoldDB" id="A0AAE4QVR5"/>
<dbReference type="Pfam" id="PF18556">
    <property type="entry name" value="TetR_C_35"/>
    <property type="match status" value="1"/>
</dbReference>
<reference evidence="5" key="1">
    <citation type="submission" date="2023-10" db="EMBL/GenBank/DDBJ databases">
        <title>Development of a sustainable strategy for remediation of hydrocarbon-contaminated territories based on the waste exchange concept.</title>
        <authorList>
            <person name="Krivoruchko A."/>
        </authorList>
    </citation>
    <scope>NUCLEOTIDE SEQUENCE</scope>
    <source>
        <strain evidence="5">IEGM 1175</strain>
    </source>
</reference>
<dbReference type="Proteomes" id="UP001185873">
    <property type="component" value="Unassembled WGS sequence"/>
</dbReference>
<dbReference type="SUPFAM" id="SSF46689">
    <property type="entry name" value="Homeodomain-like"/>
    <property type="match status" value="1"/>
</dbReference>
<name>A0AAE4QVR5_9ACTN</name>